<dbReference type="Proteomes" id="UP001497497">
    <property type="component" value="Unassembled WGS sequence"/>
</dbReference>
<evidence type="ECO:0000256" key="2">
    <source>
        <dbReference type="SAM" id="MobiDB-lite"/>
    </source>
</evidence>
<name>A0AAV2IIN2_LYMST</name>
<evidence type="ECO:0000313" key="4">
    <source>
        <dbReference type="EMBL" id="CAL1545633.1"/>
    </source>
</evidence>
<dbReference type="PANTHER" id="PTHR24253:SF176">
    <property type="entry name" value="CORIN, ISOFORM B"/>
    <property type="match status" value="1"/>
</dbReference>
<dbReference type="InterPro" id="IPR001254">
    <property type="entry name" value="Trypsin_dom"/>
</dbReference>
<feature type="domain" description="Peptidase S1" evidence="3">
    <location>
        <begin position="54"/>
        <end position="289"/>
    </location>
</feature>
<organism evidence="4 5">
    <name type="scientific">Lymnaea stagnalis</name>
    <name type="common">Great pond snail</name>
    <name type="synonym">Helix stagnalis</name>
    <dbReference type="NCBI Taxonomy" id="6523"/>
    <lineage>
        <taxon>Eukaryota</taxon>
        <taxon>Metazoa</taxon>
        <taxon>Spiralia</taxon>
        <taxon>Lophotrochozoa</taxon>
        <taxon>Mollusca</taxon>
        <taxon>Gastropoda</taxon>
        <taxon>Heterobranchia</taxon>
        <taxon>Euthyneura</taxon>
        <taxon>Panpulmonata</taxon>
        <taxon>Hygrophila</taxon>
        <taxon>Lymnaeoidea</taxon>
        <taxon>Lymnaeidae</taxon>
        <taxon>Lymnaea</taxon>
    </lineage>
</organism>
<dbReference type="GO" id="GO:0006508">
    <property type="term" value="P:proteolysis"/>
    <property type="evidence" value="ECO:0007669"/>
    <property type="project" value="InterPro"/>
</dbReference>
<feature type="non-terminal residue" evidence="4">
    <location>
        <position position="1"/>
    </location>
</feature>
<evidence type="ECO:0000313" key="5">
    <source>
        <dbReference type="Proteomes" id="UP001497497"/>
    </source>
</evidence>
<dbReference type="PROSITE" id="PS00135">
    <property type="entry name" value="TRYPSIN_SER"/>
    <property type="match status" value="1"/>
</dbReference>
<reference evidence="4 5" key="1">
    <citation type="submission" date="2024-04" db="EMBL/GenBank/DDBJ databases">
        <authorList>
            <consortium name="Genoscope - CEA"/>
            <person name="William W."/>
        </authorList>
    </citation>
    <scope>NUCLEOTIDE SEQUENCE [LARGE SCALE GENOMIC DNA]</scope>
</reference>
<feature type="compositionally biased region" description="Pro residues" evidence="2">
    <location>
        <begin position="16"/>
        <end position="31"/>
    </location>
</feature>
<gene>
    <name evidence="4" type="ORF">GSLYS_00019077001</name>
</gene>
<dbReference type="PANTHER" id="PTHR24253">
    <property type="entry name" value="TRANSMEMBRANE PROTEASE SERINE"/>
    <property type="match status" value="1"/>
</dbReference>
<evidence type="ECO:0000256" key="1">
    <source>
        <dbReference type="ARBA" id="ARBA00023157"/>
    </source>
</evidence>
<evidence type="ECO:0000259" key="3">
    <source>
        <dbReference type="PROSITE" id="PS50240"/>
    </source>
</evidence>
<dbReference type="CDD" id="cd00190">
    <property type="entry name" value="Tryp_SPc"/>
    <property type="match status" value="1"/>
</dbReference>
<keyword evidence="1" id="KW-1015">Disulfide bond</keyword>
<dbReference type="SUPFAM" id="SSF50494">
    <property type="entry name" value="Trypsin-like serine proteases"/>
    <property type="match status" value="1"/>
</dbReference>
<dbReference type="InterPro" id="IPR001314">
    <property type="entry name" value="Peptidase_S1A"/>
</dbReference>
<feature type="region of interest" description="Disordered" evidence="2">
    <location>
        <begin position="1"/>
        <end position="35"/>
    </location>
</feature>
<proteinExistence type="predicted"/>
<sequence length="291" mass="31756">SLNEYQTLYEEFTGSPPSPPLPADAPSPPLPNEDGTALFPADCGVTNVDPSEAIVGGDNTTAAAWPWQVVVVTRHVRCGGVLVSDRWVLTSAHCIGPDIVVYIGLQKIVERLPTQDGIKVSKAVTHPQFKLTNQTVVNDIALLKLSARLNISDRVRPACLPSRDEEFTQNPLCFVTGFGETVPVTSALQSSRLKLLKKLHVEVVYHRLCRYVMKLVKHVITGSHLCVMSVAEGGSSCNGDSGGPLSCKVNGRYYVAGVTSYVIDNCLGVMPMVFTRVAHYKDWLIQELRRN</sequence>
<dbReference type="GO" id="GO:0004252">
    <property type="term" value="F:serine-type endopeptidase activity"/>
    <property type="evidence" value="ECO:0007669"/>
    <property type="project" value="InterPro"/>
</dbReference>
<dbReference type="AlphaFoldDB" id="A0AAV2IIN2"/>
<dbReference type="PROSITE" id="PS50240">
    <property type="entry name" value="TRYPSIN_DOM"/>
    <property type="match status" value="1"/>
</dbReference>
<accession>A0AAV2IIN2</accession>
<dbReference type="InterPro" id="IPR033116">
    <property type="entry name" value="TRYPSIN_SER"/>
</dbReference>
<comment type="caution">
    <text evidence="4">The sequence shown here is derived from an EMBL/GenBank/DDBJ whole genome shotgun (WGS) entry which is preliminary data.</text>
</comment>
<dbReference type="InterPro" id="IPR009003">
    <property type="entry name" value="Peptidase_S1_PA"/>
</dbReference>
<dbReference type="Gene3D" id="2.40.10.10">
    <property type="entry name" value="Trypsin-like serine proteases"/>
    <property type="match status" value="1"/>
</dbReference>
<dbReference type="EMBL" id="CAXITT010000725">
    <property type="protein sequence ID" value="CAL1545633.1"/>
    <property type="molecule type" value="Genomic_DNA"/>
</dbReference>
<dbReference type="FunFam" id="2.40.10.10:FF:000005">
    <property type="entry name" value="Serine protease 37"/>
    <property type="match status" value="1"/>
</dbReference>
<dbReference type="PRINTS" id="PR00722">
    <property type="entry name" value="CHYMOTRYPSIN"/>
</dbReference>
<keyword evidence="5" id="KW-1185">Reference proteome</keyword>
<dbReference type="SMART" id="SM00020">
    <property type="entry name" value="Tryp_SPc"/>
    <property type="match status" value="1"/>
</dbReference>
<protein>
    <recommendedName>
        <fullName evidence="3">Peptidase S1 domain-containing protein</fullName>
    </recommendedName>
</protein>
<dbReference type="Pfam" id="PF00089">
    <property type="entry name" value="Trypsin"/>
    <property type="match status" value="1"/>
</dbReference>
<dbReference type="InterPro" id="IPR043504">
    <property type="entry name" value="Peptidase_S1_PA_chymotrypsin"/>
</dbReference>